<evidence type="ECO:0000256" key="4">
    <source>
        <dbReference type="ARBA" id="ARBA00012557"/>
    </source>
</evidence>
<evidence type="ECO:0000256" key="2">
    <source>
        <dbReference type="ARBA" id="ARBA00004922"/>
    </source>
</evidence>
<evidence type="ECO:0000313" key="14">
    <source>
        <dbReference type="EMBL" id="OQR92925.1"/>
    </source>
</evidence>
<organism evidence="14 15">
    <name type="scientific">Achlya hypogyna</name>
    <name type="common">Oomycete</name>
    <name type="synonym">Protoachlya hypogyna</name>
    <dbReference type="NCBI Taxonomy" id="1202772"/>
    <lineage>
        <taxon>Eukaryota</taxon>
        <taxon>Sar</taxon>
        <taxon>Stramenopiles</taxon>
        <taxon>Oomycota</taxon>
        <taxon>Saprolegniomycetes</taxon>
        <taxon>Saprolegniales</taxon>
        <taxon>Achlyaceae</taxon>
        <taxon>Achlya</taxon>
    </lineage>
</organism>
<evidence type="ECO:0000256" key="1">
    <source>
        <dbReference type="ARBA" id="ARBA00004606"/>
    </source>
</evidence>
<gene>
    <name evidence="14" type="ORF">ACHHYP_03077</name>
</gene>
<dbReference type="GO" id="GO:0016020">
    <property type="term" value="C:membrane"/>
    <property type="evidence" value="ECO:0007669"/>
    <property type="project" value="UniProtKB-SubCell"/>
</dbReference>
<keyword evidence="11 12" id="KW-0472">Membrane</keyword>
<evidence type="ECO:0000256" key="7">
    <source>
        <dbReference type="ARBA" id="ARBA00022692"/>
    </source>
</evidence>
<evidence type="ECO:0000256" key="6">
    <source>
        <dbReference type="ARBA" id="ARBA00022679"/>
    </source>
</evidence>
<keyword evidence="8" id="KW-0547">Nucleotide-binding</keyword>
<dbReference type="EMBL" id="JNBR01000435">
    <property type="protein sequence ID" value="OQR92925.1"/>
    <property type="molecule type" value="Genomic_DNA"/>
</dbReference>
<comment type="similarity">
    <text evidence="3">Belongs to the glycosyltransferase 31 family. Beta3-Gal-T subfamily.</text>
</comment>
<evidence type="ECO:0000256" key="9">
    <source>
        <dbReference type="ARBA" id="ARBA00022968"/>
    </source>
</evidence>
<feature type="domain" description="Fringe-like glycosyltransferase" evidence="13">
    <location>
        <begin position="75"/>
        <end position="243"/>
    </location>
</feature>
<accession>A0A1V9Z4K6</accession>
<dbReference type="InterPro" id="IPR026050">
    <property type="entry name" value="C1GALT1/C1GALT1_chp1"/>
</dbReference>
<keyword evidence="6" id="KW-0808">Transferase</keyword>
<keyword evidence="10 12" id="KW-1133">Transmembrane helix</keyword>
<sequence length="413" mass="45843">MADAGPDVPRVPGRRNKGWAMLLGFWMVAGICRMWYMAGFFDVDLPGVVAKEYALTEDTMAFIVYSSMWEESNFAARITAIRETWAATIPHLYCVQTKTPAFHLPATSQTRTKTAPGFTMLMPPASQASTPAMYGIVKVFTESPAHKWFYLAADSSYVVPANLAYMVQGLDPDEPHFLGHPLVLPTSGPYSWPKLDHLTFNSMAGLLLSRGAVNEYLAAVKAGCHARCVSCGEDLRIAFCLRERGVLALNTKEPGTGRDTFHVFSPGSLVNNPRTNGTFDYTPANSEWFQLYSIWPIHMNLDCCGTYSALFHYTNAAEIRAIHALLYDVAPHVTPEATDQELRRLIKVHAKHVYSIFPSYVHPSYARVRHLLLRQLRIATTATDATVHVRPITDEERAKAGQVGVVEEAGSKD</sequence>
<dbReference type="Proteomes" id="UP000243579">
    <property type="component" value="Unassembled WGS sequence"/>
</dbReference>
<keyword evidence="7 12" id="KW-0812">Transmembrane</keyword>
<dbReference type="GO" id="GO:0000166">
    <property type="term" value="F:nucleotide binding"/>
    <property type="evidence" value="ECO:0007669"/>
    <property type="project" value="UniProtKB-KW"/>
</dbReference>
<proteinExistence type="inferred from homology"/>
<dbReference type="PANTHER" id="PTHR23033">
    <property type="entry name" value="BETA1,3-GALACTOSYLTRANSFERASE"/>
    <property type="match status" value="1"/>
</dbReference>
<dbReference type="Pfam" id="PF02434">
    <property type="entry name" value="Fringe"/>
    <property type="match status" value="1"/>
</dbReference>
<keyword evidence="5" id="KW-0328">Glycosyltransferase</keyword>
<feature type="transmembrane region" description="Helical" evidence="12">
    <location>
        <begin position="19"/>
        <end position="38"/>
    </location>
</feature>
<evidence type="ECO:0000256" key="10">
    <source>
        <dbReference type="ARBA" id="ARBA00022989"/>
    </source>
</evidence>
<name>A0A1V9Z4K6_ACHHY</name>
<keyword evidence="15" id="KW-1185">Reference proteome</keyword>
<dbReference type="AlphaFoldDB" id="A0A1V9Z4K6"/>
<evidence type="ECO:0000256" key="5">
    <source>
        <dbReference type="ARBA" id="ARBA00022676"/>
    </source>
</evidence>
<dbReference type="InterPro" id="IPR003378">
    <property type="entry name" value="Fringe-like_glycosylTrfase"/>
</dbReference>
<dbReference type="EC" id="2.4.1.122" evidence="4"/>
<keyword evidence="9" id="KW-0735">Signal-anchor</keyword>
<evidence type="ECO:0000256" key="11">
    <source>
        <dbReference type="ARBA" id="ARBA00023136"/>
    </source>
</evidence>
<dbReference type="Gene3D" id="3.90.550.50">
    <property type="match status" value="1"/>
</dbReference>
<reference evidence="14 15" key="1">
    <citation type="journal article" date="2014" name="Genome Biol. Evol.">
        <title>The secreted proteins of Achlya hypogyna and Thraustotheca clavata identify the ancestral oomycete secretome and reveal gene acquisitions by horizontal gene transfer.</title>
        <authorList>
            <person name="Misner I."/>
            <person name="Blouin N."/>
            <person name="Leonard G."/>
            <person name="Richards T.A."/>
            <person name="Lane C.E."/>
        </authorList>
    </citation>
    <scope>NUCLEOTIDE SEQUENCE [LARGE SCALE GENOMIC DNA]</scope>
    <source>
        <strain evidence="14 15">ATCC 48635</strain>
    </source>
</reference>
<dbReference type="STRING" id="1202772.A0A1V9Z4K6"/>
<protein>
    <recommendedName>
        <fullName evidence="4">N-acetylgalactosaminide beta-1,3-galactosyltransferase</fullName>
        <ecNumber evidence="4">2.4.1.122</ecNumber>
    </recommendedName>
</protein>
<evidence type="ECO:0000259" key="13">
    <source>
        <dbReference type="Pfam" id="PF02434"/>
    </source>
</evidence>
<comment type="pathway">
    <text evidence="2">Protein modification; protein glycosylation.</text>
</comment>
<evidence type="ECO:0000256" key="8">
    <source>
        <dbReference type="ARBA" id="ARBA00022741"/>
    </source>
</evidence>
<evidence type="ECO:0000256" key="12">
    <source>
        <dbReference type="SAM" id="Phobius"/>
    </source>
</evidence>
<evidence type="ECO:0000313" key="15">
    <source>
        <dbReference type="Proteomes" id="UP000243579"/>
    </source>
</evidence>
<evidence type="ECO:0000256" key="3">
    <source>
        <dbReference type="ARBA" id="ARBA00006462"/>
    </source>
</evidence>
<comment type="subcellular location">
    <subcellularLocation>
        <location evidence="1">Membrane</location>
        <topology evidence="1">Single-pass type II membrane protein</topology>
    </subcellularLocation>
</comment>
<dbReference type="OrthoDB" id="414175at2759"/>
<dbReference type="GO" id="GO:0016263">
    <property type="term" value="F:glycoprotein-N-acetylgalactosamine 3-beta-galactosyltransferase activity"/>
    <property type="evidence" value="ECO:0007669"/>
    <property type="project" value="UniProtKB-EC"/>
</dbReference>
<comment type="caution">
    <text evidence="14">The sequence shown here is derived from an EMBL/GenBank/DDBJ whole genome shotgun (WGS) entry which is preliminary data.</text>
</comment>